<evidence type="ECO:0008006" key="3">
    <source>
        <dbReference type="Google" id="ProtNLM"/>
    </source>
</evidence>
<sequence length="105" mass="12611">MKTLKVYKDSALVIHQLRGVNRAFRKDHEVPVYCQEIEEIDGKPWYYYIMRYVKDKEYPPDIAENNKRILRRLTMGYFLNGDVLYKRSSNMTLLRCVDTKEAEDI</sequence>
<gene>
    <name evidence="1" type="ORF">CR513_17318</name>
</gene>
<name>A0A371HA97_MUCPR</name>
<evidence type="ECO:0000313" key="2">
    <source>
        <dbReference type="Proteomes" id="UP000257109"/>
    </source>
</evidence>
<dbReference type="Proteomes" id="UP000257109">
    <property type="component" value="Unassembled WGS sequence"/>
</dbReference>
<keyword evidence="2" id="KW-1185">Reference proteome</keyword>
<feature type="non-terminal residue" evidence="1">
    <location>
        <position position="1"/>
    </location>
</feature>
<dbReference type="EMBL" id="QJKJ01003189">
    <property type="protein sequence ID" value="RDX99623.1"/>
    <property type="molecule type" value="Genomic_DNA"/>
</dbReference>
<accession>A0A371HA97</accession>
<organism evidence="1 2">
    <name type="scientific">Mucuna pruriens</name>
    <name type="common">Velvet bean</name>
    <name type="synonym">Dolichos pruriens</name>
    <dbReference type="NCBI Taxonomy" id="157652"/>
    <lineage>
        <taxon>Eukaryota</taxon>
        <taxon>Viridiplantae</taxon>
        <taxon>Streptophyta</taxon>
        <taxon>Embryophyta</taxon>
        <taxon>Tracheophyta</taxon>
        <taxon>Spermatophyta</taxon>
        <taxon>Magnoliopsida</taxon>
        <taxon>eudicotyledons</taxon>
        <taxon>Gunneridae</taxon>
        <taxon>Pentapetalae</taxon>
        <taxon>rosids</taxon>
        <taxon>fabids</taxon>
        <taxon>Fabales</taxon>
        <taxon>Fabaceae</taxon>
        <taxon>Papilionoideae</taxon>
        <taxon>50 kb inversion clade</taxon>
        <taxon>NPAAA clade</taxon>
        <taxon>indigoferoid/millettioid clade</taxon>
        <taxon>Phaseoleae</taxon>
        <taxon>Mucuna</taxon>
    </lineage>
</organism>
<evidence type="ECO:0000313" key="1">
    <source>
        <dbReference type="EMBL" id="RDX99623.1"/>
    </source>
</evidence>
<dbReference type="PANTHER" id="PTHR48475">
    <property type="entry name" value="RIBONUCLEASE H"/>
    <property type="match status" value="1"/>
</dbReference>
<dbReference type="AlphaFoldDB" id="A0A371HA97"/>
<comment type="caution">
    <text evidence="1">The sequence shown here is derived from an EMBL/GenBank/DDBJ whole genome shotgun (WGS) entry which is preliminary data.</text>
</comment>
<dbReference type="PANTHER" id="PTHR48475:SF1">
    <property type="entry name" value="RNASE H TYPE-1 DOMAIN-CONTAINING PROTEIN"/>
    <property type="match status" value="1"/>
</dbReference>
<proteinExistence type="predicted"/>
<reference evidence="1" key="1">
    <citation type="submission" date="2018-05" db="EMBL/GenBank/DDBJ databases">
        <title>Draft genome of Mucuna pruriens seed.</title>
        <authorList>
            <person name="Nnadi N.E."/>
            <person name="Vos R."/>
            <person name="Hasami M.H."/>
            <person name="Devisetty U.K."/>
            <person name="Aguiy J.C."/>
        </authorList>
    </citation>
    <scope>NUCLEOTIDE SEQUENCE [LARGE SCALE GENOMIC DNA]</scope>
    <source>
        <strain evidence="1">JCA_2017</strain>
    </source>
</reference>
<dbReference type="OrthoDB" id="1427860at2759"/>
<protein>
    <recommendedName>
        <fullName evidence="3">RNase H type-1 domain-containing protein</fullName>
    </recommendedName>
</protein>